<dbReference type="InterPro" id="IPR013096">
    <property type="entry name" value="Cupin_2"/>
</dbReference>
<organism evidence="2 3">
    <name type="scientific">Carboxylicivirga mesophila</name>
    <dbReference type="NCBI Taxonomy" id="1166478"/>
    <lineage>
        <taxon>Bacteria</taxon>
        <taxon>Pseudomonadati</taxon>
        <taxon>Bacteroidota</taxon>
        <taxon>Bacteroidia</taxon>
        <taxon>Marinilabiliales</taxon>
        <taxon>Marinilabiliaceae</taxon>
        <taxon>Carboxylicivirga</taxon>
    </lineage>
</organism>
<dbReference type="SUPFAM" id="SSF51182">
    <property type="entry name" value="RmlC-like cupins"/>
    <property type="match status" value="1"/>
</dbReference>
<reference evidence="2 3" key="1">
    <citation type="journal article" date="2014" name="Int. J. Syst. Evol. Microbiol.">
        <title>Carboxylicivirga gen. nov. in the family Marinilabiliaceae with two novel species, Carboxylicivirga mesophila sp. nov. and Carboxylicivirga taeanensis sp. nov., and reclassification of Cytophaga fermentans as Saccharicrinis fermentans gen. nov., comb. nov.</title>
        <authorList>
            <person name="Yang S.H."/>
            <person name="Seo H.S."/>
            <person name="Woo J.H."/>
            <person name="Oh H.M."/>
            <person name="Jang H."/>
            <person name="Lee J.H."/>
            <person name="Kim S.J."/>
            <person name="Kwon K.K."/>
        </authorList>
    </citation>
    <scope>NUCLEOTIDE SEQUENCE [LARGE SCALE GENOMIC DNA]</scope>
    <source>
        <strain evidence="2 3">JCM 18290</strain>
    </source>
</reference>
<name>A0ABS5K9T0_9BACT</name>
<evidence type="ECO:0000259" key="1">
    <source>
        <dbReference type="Pfam" id="PF07883"/>
    </source>
</evidence>
<dbReference type="EMBL" id="JAGUCN010000010">
    <property type="protein sequence ID" value="MBS2211755.1"/>
    <property type="molecule type" value="Genomic_DNA"/>
</dbReference>
<gene>
    <name evidence="2" type="ORF">KEM09_10090</name>
</gene>
<dbReference type="Gene3D" id="2.60.120.10">
    <property type="entry name" value="Jelly Rolls"/>
    <property type="match status" value="1"/>
</dbReference>
<dbReference type="Proteomes" id="UP000721861">
    <property type="component" value="Unassembled WGS sequence"/>
</dbReference>
<protein>
    <submittedName>
        <fullName evidence="2">Cupin domain-containing protein</fullName>
    </submittedName>
</protein>
<accession>A0ABS5K9T0</accession>
<dbReference type="RefSeq" id="WP_212228021.1">
    <property type="nucleotide sequence ID" value="NZ_JAGUCN010000010.1"/>
</dbReference>
<evidence type="ECO:0000313" key="2">
    <source>
        <dbReference type="EMBL" id="MBS2211755.1"/>
    </source>
</evidence>
<comment type="caution">
    <text evidence="2">The sequence shown here is derived from an EMBL/GenBank/DDBJ whole genome shotgun (WGS) entry which is preliminary data.</text>
</comment>
<feature type="domain" description="Cupin type-2" evidence="1">
    <location>
        <begin position="40"/>
        <end position="108"/>
    </location>
</feature>
<proteinExistence type="predicted"/>
<sequence>MKIAKENVPVKINSPAAVARQKTGFGDSTGYGRISGEFFTLNKGTDISPLLEGLHEDKCQCPHWGYVLDGRIRVEYTNGTEETVVTGDLFYWPPGHTVIAEESSNMVLFSPQDEHSHVISHIINKMAQPANG</sequence>
<dbReference type="Pfam" id="PF07883">
    <property type="entry name" value="Cupin_2"/>
    <property type="match status" value="1"/>
</dbReference>
<dbReference type="InterPro" id="IPR014710">
    <property type="entry name" value="RmlC-like_jellyroll"/>
</dbReference>
<dbReference type="InterPro" id="IPR011051">
    <property type="entry name" value="RmlC_Cupin_sf"/>
</dbReference>
<evidence type="ECO:0000313" key="3">
    <source>
        <dbReference type="Proteomes" id="UP000721861"/>
    </source>
</evidence>
<keyword evidence="3" id="KW-1185">Reference proteome</keyword>